<organism evidence="1 2">
    <name type="scientific">Chlamydomonas eustigma</name>
    <dbReference type="NCBI Taxonomy" id="1157962"/>
    <lineage>
        <taxon>Eukaryota</taxon>
        <taxon>Viridiplantae</taxon>
        <taxon>Chlorophyta</taxon>
        <taxon>core chlorophytes</taxon>
        <taxon>Chlorophyceae</taxon>
        <taxon>CS clade</taxon>
        <taxon>Chlamydomonadales</taxon>
        <taxon>Chlamydomonadaceae</taxon>
        <taxon>Chlamydomonas</taxon>
    </lineage>
</organism>
<dbReference type="AlphaFoldDB" id="A0A250XNT7"/>
<gene>
    <name evidence="1" type="ORF">CEUSTIGMA_g12030.t1</name>
</gene>
<protein>
    <submittedName>
        <fullName evidence="1">Uncharacterized protein</fullName>
    </submittedName>
</protein>
<reference evidence="1 2" key="1">
    <citation type="submission" date="2017-08" db="EMBL/GenBank/DDBJ databases">
        <title>Acidophilic green algal genome provides insights into adaptation to an acidic environment.</title>
        <authorList>
            <person name="Hirooka S."/>
            <person name="Hirose Y."/>
            <person name="Kanesaki Y."/>
            <person name="Higuchi S."/>
            <person name="Fujiwara T."/>
            <person name="Onuma R."/>
            <person name="Era A."/>
            <person name="Ohbayashi R."/>
            <person name="Uzuka A."/>
            <person name="Nozaki H."/>
            <person name="Yoshikawa H."/>
            <person name="Miyagishima S.Y."/>
        </authorList>
    </citation>
    <scope>NUCLEOTIDE SEQUENCE [LARGE SCALE GENOMIC DNA]</scope>
    <source>
        <strain evidence="1 2">NIES-2499</strain>
    </source>
</reference>
<dbReference type="Proteomes" id="UP000232323">
    <property type="component" value="Unassembled WGS sequence"/>
</dbReference>
<name>A0A250XNT7_9CHLO</name>
<dbReference type="EMBL" id="BEGY01000130">
    <property type="protein sequence ID" value="GAX84609.1"/>
    <property type="molecule type" value="Genomic_DNA"/>
</dbReference>
<evidence type="ECO:0000313" key="2">
    <source>
        <dbReference type="Proteomes" id="UP000232323"/>
    </source>
</evidence>
<keyword evidence="2" id="KW-1185">Reference proteome</keyword>
<evidence type="ECO:0000313" key="1">
    <source>
        <dbReference type="EMBL" id="GAX84609.1"/>
    </source>
</evidence>
<accession>A0A250XNT7</accession>
<sequence length="210" mass="22332">MASEVAKGVQNKAKDLLHNDAYRQVALQPFDRASFVSALAARGLIPGAVIGDKWVALQPFDRASFVSALAARGLIPGAVIEDKWVALQPFDRASFVSALASKGLIPGAVIEDKWVALQPFDRASFVSALASKGLIPGSDDGLIYRAVKAGALNALLPMLNSPSVKEQEVSGKILEVLTKDPDLINKLDLARTAEQAFRARQAALEESGQV</sequence>
<proteinExistence type="predicted"/>
<comment type="caution">
    <text evidence="1">The sequence shown here is derived from an EMBL/GenBank/DDBJ whole genome shotgun (WGS) entry which is preliminary data.</text>
</comment>